<dbReference type="EMBL" id="PCYL01000049">
    <property type="protein sequence ID" value="PIR46214.1"/>
    <property type="molecule type" value="Genomic_DNA"/>
</dbReference>
<proteinExistence type="inferred from homology"/>
<accession>A0A2H0RJN2</accession>
<dbReference type="SUPFAM" id="SSF142338">
    <property type="entry name" value="CofD-like"/>
    <property type="match status" value="1"/>
</dbReference>
<sequence length="395" mass="43400">MGRGKVWFPYRQNYLQIFQPSDISYRHYSYSLACPQIHDCLMGAEMKQNLKSGGFNDRIPLMANKENKKMVKRKAPQPAGGRFRVVTLGGGTGSFTVLFGLKEYNELDITAIVSMADDGGSTGILRDQYGVLPPGDARRALVALAREDGVFRELFSYKFSEGALSGHSIGNLLLAGLEKLTGSFKGALLETSRLLAVSGKVVPVTEDNVRLHAVLEDGELLFGEHVIDVPHGPRSPIRDIWLEPEAKISKDAKIAIANADVVVICPGDLYTSIVPNILVKGVREALSNTKGKVIFVTNIATKNGETNSYTASDFLRVVESFLEDGTIDVVIMNTERPSESILRKYKKEGAELVMPNISKRLGLNIIKGKFVANGGLLRHDHQKLSRAIWQLTTRS</sequence>
<dbReference type="HAMAP" id="MF_00973">
    <property type="entry name" value="Gluconeogen_factor"/>
    <property type="match status" value="1"/>
</dbReference>
<evidence type="ECO:0000313" key="4">
    <source>
        <dbReference type="Proteomes" id="UP000230833"/>
    </source>
</evidence>
<comment type="function">
    <text evidence="2">Required for morphogenesis under gluconeogenic growth conditions.</text>
</comment>
<dbReference type="InterPro" id="IPR038136">
    <property type="entry name" value="CofD-like_dom_sf"/>
</dbReference>
<dbReference type="GO" id="GO:0043743">
    <property type="term" value="F:LPPG:FO 2-phospho-L-lactate transferase activity"/>
    <property type="evidence" value="ECO:0007669"/>
    <property type="project" value="InterPro"/>
</dbReference>
<dbReference type="PANTHER" id="PTHR30135">
    <property type="entry name" value="UNCHARACTERIZED PROTEIN YVCK-RELATED"/>
    <property type="match status" value="1"/>
</dbReference>
<dbReference type="GO" id="GO:0008360">
    <property type="term" value="P:regulation of cell shape"/>
    <property type="evidence" value="ECO:0007669"/>
    <property type="project" value="UniProtKB-UniRule"/>
</dbReference>
<evidence type="ECO:0000313" key="3">
    <source>
        <dbReference type="EMBL" id="PIR46214.1"/>
    </source>
</evidence>
<dbReference type="NCBIfam" id="TIGR01826">
    <property type="entry name" value="CofD_related"/>
    <property type="match status" value="1"/>
</dbReference>
<dbReference type="CDD" id="cd07187">
    <property type="entry name" value="YvcK_like"/>
    <property type="match status" value="1"/>
</dbReference>
<evidence type="ECO:0000256" key="2">
    <source>
        <dbReference type="HAMAP-Rule" id="MF_00973"/>
    </source>
</evidence>
<dbReference type="Gene3D" id="3.40.50.10680">
    <property type="entry name" value="CofD-like domains"/>
    <property type="match status" value="1"/>
</dbReference>
<dbReference type="AlphaFoldDB" id="A0A2H0RJN2"/>
<dbReference type="PANTHER" id="PTHR30135:SF3">
    <property type="entry name" value="GLUCONEOGENESIS FACTOR-RELATED"/>
    <property type="match status" value="1"/>
</dbReference>
<evidence type="ECO:0000256" key="1">
    <source>
        <dbReference type="ARBA" id="ARBA00022490"/>
    </source>
</evidence>
<comment type="caution">
    <text evidence="3">The sequence shown here is derived from an EMBL/GenBank/DDBJ whole genome shotgun (WGS) entry which is preliminary data.</text>
</comment>
<dbReference type="InterPro" id="IPR002882">
    <property type="entry name" value="CofD"/>
</dbReference>
<dbReference type="InterPro" id="IPR010119">
    <property type="entry name" value="Gluconeogen_factor"/>
</dbReference>
<keyword evidence="1 2" id="KW-0963">Cytoplasm</keyword>
<comment type="similarity">
    <text evidence="2">Belongs to the gluconeogenesis factor family.</text>
</comment>
<reference evidence="3 4" key="1">
    <citation type="submission" date="2017-09" db="EMBL/GenBank/DDBJ databases">
        <title>Depth-based differentiation of microbial function through sediment-hosted aquifers and enrichment of novel symbionts in the deep terrestrial subsurface.</title>
        <authorList>
            <person name="Probst A.J."/>
            <person name="Ladd B."/>
            <person name="Jarett J.K."/>
            <person name="Geller-Mcgrath D.E."/>
            <person name="Sieber C.M."/>
            <person name="Emerson J.B."/>
            <person name="Anantharaman K."/>
            <person name="Thomas B.C."/>
            <person name="Malmstrom R."/>
            <person name="Stieglmeier M."/>
            <person name="Klingl A."/>
            <person name="Woyke T."/>
            <person name="Ryan C.M."/>
            <person name="Banfield J.F."/>
        </authorList>
    </citation>
    <scope>NUCLEOTIDE SEQUENCE [LARGE SCALE GENOMIC DNA]</scope>
    <source>
        <strain evidence="3">CG10_big_fil_rev_8_21_14_0_10_45_14</strain>
    </source>
</reference>
<gene>
    <name evidence="3" type="ORF">COV07_04585</name>
</gene>
<organism evidence="3 4">
    <name type="scientific">Candidatus Vogelbacteria bacterium CG10_big_fil_rev_8_21_14_0_10_45_14</name>
    <dbReference type="NCBI Taxonomy" id="1975042"/>
    <lineage>
        <taxon>Bacteria</taxon>
        <taxon>Candidatus Vogeliibacteriota</taxon>
    </lineage>
</organism>
<dbReference type="Proteomes" id="UP000230833">
    <property type="component" value="Unassembled WGS sequence"/>
</dbReference>
<name>A0A2H0RJN2_9BACT</name>
<protein>
    <recommendedName>
        <fullName evidence="2">Putative gluconeogenesis factor</fullName>
    </recommendedName>
</protein>
<comment type="subcellular location">
    <subcellularLocation>
        <location evidence="2">Cytoplasm</location>
    </subcellularLocation>
</comment>
<dbReference type="GO" id="GO:0005737">
    <property type="term" value="C:cytoplasm"/>
    <property type="evidence" value="ECO:0007669"/>
    <property type="project" value="UniProtKB-SubCell"/>
</dbReference>
<dbReference type="Pfam" id="PF01933">
    <property type="entry name" value="CofD"/>
    <property type="match status" value="1"/>
</dbReference>